<keyword evidence="5" id="KW-1185">Reference proteome</keyword>
<keyword evidence="1" id="KW-1133">Transmembrane helix</keyword>
<feature type="domain" description="Penicillin-binding protein transpeptidase" evidence="2">
    <location>
        <begin position="172"/>
        <end position="483"/>
    </location>
</feature>
<dbReference type="GO" id="GO:0046677">
    <property type="term" value="P:response to antibiotic"/>
    <property type="evidence" value="ECO:0007669"/>
    <property type="project" value="UniProtKB-KW"/>
</dbReference>
<dbReference type="OrthoDB" id="9766847at2"/>
<dbReference type="PANTHER" id="PTHR30627:SF24">
    <property type="entry name" value="PENICILLIN-BINDING PROTEIN 4B"/>
    <property type="match status" value="1"/>
</dbReference>
<name>A0A2T0BK70_9CLOT</name>
<dbReference type="SUPFAM" id="SSF56519">
    <property type="entry name" value="Penicillin binding protein dimerisation domain"/>
    <property type="match status" value="1"/>
</dbReference>
<keyword evidence="1" id="KW-0812">Transmembrane</keyword>
<keyword evidence="1" id="KW-0472">Membrane</keyword>
<proteinExistence type="predicted"/>
<dbReference type="Pfam" id="PF00905">
    <property type="entry name" value="Transpeptidase"/>
    <property type="match status" value="1"/>
</dbReference>
<dbReference type="SUPFAM" id="SSF56601">
    <property type="entry name" value="beta-lactamase/transpeptidase-like"/>
    <property type="match status" value="1"/>
</dbReference>
<feature type="transmembrane region" description="Helical" evidence="1">
    <location>
        <begin position="12"/>
        <end position="31"/>
    </location>
</feature>
<dbReference type="Gene3D" id="3.40.710.10">
    <property type="entry name" value="DD-peptidase/beta-lactamase superfamily"/>
    <property type="match status" value="1"/>
</dbReference>
<evidence type="ECO:0000313" key="4">
    <source>
        <dbReference type="EMBL" id="PRR84290.1"/>
    </source>
</evidence>
<dbReference type="GO" id="GO:0005886">
    <property type="term" value="C:plasma membrane"/>
    <property type="evidence" value="ECO:0007669"/>
    <property type="project" value="TreeGrafter"/>
</dbReference>
<dbReference type="GO" id="GO:0071555">
    <property type="term" value="P:cell wall organization"/>
    <property type="evidence" value="ECO:0007669"/>
    <property type="project" value="TreeGrafter"/>
</dbReference>
<dbReference type="AlphaFoldDB" id="A0A2T0BK70"/>
<evidence type="ECO:0000313" key="5">
    <source>
        <dbReference type="Proteomes" id="UP000239471"/>
    </source>
</evidence>
<gene>
    <name evidence="4" type="primary">pbpA</name>
    <name evidence="4" type="ORF">CLVI_02160</name>
</gene>
<dbReference type="EMBL" id="PVXQ01000002">
    <property type="protein sequence ID" value="PRR84290.1"/>
    <property type="molecule type" value="Genomic_DNA"/>
</dbReference>
<accession>A0A2T0BK70</accession>
<feature type="domain" description="Penicillin binding protein A dimerisation" evidence="3">
    <location>
        <begin position="55"/>
        <end position="116"/>
    </location>
</feature>
<comment type="caution">
    <text evidence="4">The sequence shown here is derived from an EMBL/GenBank/DDBJ whole genome shotgun (WGS) entry which is preliminary data.</text>
</comment>
<dbReference type="InterPro" id="IPR012338">
    <property type="entry name" value="Beta-lactam/transpept-like"/>
</dbReference>
<dbReference type="Proteomes" id="UP000239471">
    <property type="component" value="Unassembled WGS sequence"/>
</dbReference>
<sequence length="489" mass="52248">MNDFRNSVKRVMVVFLFCFIALISYIAYFQAFRAHDIAAQQGNKRLWAQRNEVLRGTIYDRNGTALTTGEKTGDLTQSRQYINGDLYVHALGYVNQKYGLTGLEESYDEELSSYSSVQTGLRSFFQDFTLDSLKEDFKTRGVEENKVGNGVITTLDPTLQKIAYDALGNNRGSVVALDPKTGEVLAMVSKPTYDPNNLDAAMAAANAGTAENSPLINRSIGGLYPPGSTFKVITTSSALDNISGVTSKTFQDNGKIQFNDTQSLSNAGGAVYGSINLKKAFIVSSNVVFGGLAQELGNAELKATAEKFGFNNAIPAEGFSITKSRFPTLESYEAGMIAQSGIGQSSILTTPMQMALVASTIANDGVMMNPTLVKEVIDMNGNSVKKIASKKYGQVISSSDAATITDYMTGMVIDHNFPSFNGLNAAAKTGTADHLKADGTLDTPHSWFISFAPAENPKIAVAVIVENGGYGATAAAPIAGKIMSSALNR</sequence>
<dbReference type="InterPro" id="IPR050515">
    <property type="entry name" value="Beta-lactam/transpept"/>
</dbReference>
<dbReference type="InterPro" id="IPR001460">
    <property type="entry name" value="PCN-bd_Tpept"/>
</dbReference>
<dbReference type="GO" id="GO:0008658">
    <property type="term" value="F:penicillin binding"/>
    <property type="evidence" value="ECO:0007669"/>
    <property type="project" value="InterPro"/>
</dbReference>
<dbReference type="InterPro" id="IPR036138">
    <property type="entry name" value="PBP_dimer_sf"/>
</dbReference>
<evidence type="ECO:0000259" key="2">
    <source>
        <dbReference type="Pfam" id="PF00905"/>
    </source>
</evidence>
<reference evidence="4 5" key="1">
    <citation type="submission" date="2018-03" db="EMBL/GenBank/DDBJ databases">
        <title>Genome sequence of Clostridium vincentii DSM 10228.</title>
        <authorList>
            <person name="Poehlein A."/>
            <person name="Daniel R."/>
        </authorList>
    </citation>
    <scope>NUCLEOTIDE SEQUENCE [LARGE SCALE GENOMIC DNA]</scope>
    <source>
        <strain evidence="4 5">DSM 10228</strain>
    </source>
</reference>
<dbReference type="RefSeq" id="WP_106058267.1">
    <property type="nucleotide sequence ID" value="NZ_PVXQ01000002.1"/>
</dbReference>
<dbReference type="Pfam" id="PF21922">
    <property type="entry name" value="PBP_dimer_2"/>
    <property type="match status" value="1"/>
</dbReference>
<organism evidence="4 5">
    <name type="scientific">Clostridium vincentii</name>
    <dbReference type="NCBI Taxonomy" id="52704"/>
    <lineage>
        <taxon>Bacteria</taxon>
        <taxon>Bacillati</taxon>
        <taxon>Bacillota</taxon>
        <taxon>Clostridia</taxon>
        <taxon>Eubacteriales</taxon>
        <taxon>Clostridiaceae</taxon>
        <taxon>Clostridium</taxon>
    </lineage>
</organism>
<dbReference type="InterPro" id="IPR054120">
    <property type="entry name" value="PBPA_dimer"/>
</dbReference>
<evidence type="ECO:0000259" key="3">
    <source>
        <dbReference type="Pfam" id="PF21922"/>
    </source>
</evidence>
<dbReference type="GO" id="GO:0008800">
    <property type="term" value="F:beta-lactamase activity"/>
    <property type="evidence" value="ECO:0007669"/>
    <property type="project" value="UniProtKB-EC"/>
</dbReference>
<dbReference type="PANTHER" id="PTHR30627">
    <property type="entry name" value="PEPTIDOGLYCAN D,D-TRANSPEPTIDASE"/>
    <property type="match status" value="1"/>
</dbReference>
<dbReference type="Gene3D" id="3.90.1310.10">
    <property type="entry name" value="Penicillin-binding protein 2a (Domain 2)"/>
    <property type="match status" value="1"/>
</dbReference>
<protein>
    <submittedName>
        <fullName evidence="4">Penicillin-binding protein A</fullName>
    </submittedName>
</protein>
<evidence type="ECO:0000256" key="1">
    <source>
        <dbReference type="SAM" id="Phobius"/>
    </source>
</evidence>